<evidence type="ECO:0000256" key="4">
    <source>
        <dbReference type="ARBA" id="ARBA00007837"/>
    </source>
</evidence>
<name>A0A0G1M446_9BACT</name>
<feature type="domain" description="Pyruvate phosphate dikinase AMP/ATP-binding" evidence="15">
    <location>
        <begin position="59"/>
        <end position="283"/>
    </location>
</feature>
<comment type="caution">
    <text evidence="16">The sequence shown here is derived from an EMBL/GenBank/DDBJ whole genome shotgun (WGS) entry which is preliminary data.</text>
</comment>
<evidence type="ECO:0000256" key="13">
    <source>
        <dbReference type="ARBA" id="ARBA00033470"/>
    </source>
</evidence>
<dbReference type="Proteomes" id="UP000034696">
    <property type="component" value="Unassembled WGS sequence"/>
</dbReference>
<evidence type="ECO:0000256" key="1">
    <source>
        <dbReference type="ARBA" id="ARBA00001946"/>
    </source>
</evidence>
<keyword evidence="7" id="KW-0808">Transferase</keyword>
<dbReference type="InterPro" id="IPR013815">
    <property type="entry name" value="ATP_grasp_subdomain_1"/>
</dbReference>
<dbReference type="Gene3D" id="3.30.470.20">
    <property type="entry name" value="ATP-grasp fold, B domain"/>
    <property type="match status" value="1"/>
</dbReference>
<dbReference type="Gene3D" id="3.30.1490.20">
    <property type="entry name" value="ATP-grasp fold, A domain"/>
    <property type="match status" value="2"/>
</dbReference>
<protein>
    <recommendedName>
        <fullName evidence="6">Phosphoenolpyruvate synthase</fullName>
        <ecNumber evidence="5">2.7.9.2</ecNumber>
    </recommendedName>
    <alternativeName>
        <fullName evidence="13">Pyruvate, water dikinase</fullName>
    </alternativeName>
</protein>
<evidence type="ECO:0000256" key="5">
    <source>
        <dbReference type="ARBA" id="ARBA00011996"/>
    </source>
</evidence>
<dbReference type="UniPathway" id="UPA00138"/>
<dbReference type="GO" id="GO:0046872">
    <property type="term" value="F:metal ion binding"/>
    <property type="evidence" value="ECO:0007669"/>
    <property type="project" value="UniProtKB-KW"/>
</dbReference>
<dbReference type="GO" id="GO:0005524">
    <property type="term" value="F:ATP binding"/>
    <property type="evidence" value="ECO:0007669"/>
    <property type="project" value="UniProtKB-KW"/>
</dbReference>
<evidence type="ECO:0000256" key="7">
    <source>
        <dbReference type="ARBA" id="ARBA00022679"/>
    </source>
</evidence>
<evidence type="ECO:0000256" key="6">
    <source>
        <dbReference type="ARBA" id="ARBA00021623"/>
    </source>
</evidence>
<dbReference type="GO" id="GO:0006094">
    <property type="term" value="P:gluconeogenesis"/>
    <property type="evidence" value="ECO:0007669"/>
    <property type="project" value="UniProtKB-UniPathway"/>
</dbReference>
<evidence type="ECO:0000313" key="17">
    <source>
        <dbReference type="Proteomes" id="UP000034696"/>
    </source>
</evidence>
<evidence type="ECO:0000256" key="3">
    <source>
        <dbReference type="ARBA" id="ARBA00004742"/>
    </source>
</evidence>
<dbReference type="AlphaFoldDB" id="A0A0G1M446"/>
<keyword evidence="9" id="KW-0547">Nucleotide-binding</keyword>
<dbReference type="PANTHER" id="PTHR43030">
    <property type="entry name" value="PHOSPHOENOLPYRUVATE SYNTHASE"/>
    <property type="match status" value="1"/>
</dbReference>
<dbReference type="PANTHER" id="PTHR43030:SF1">
    <property type="entry name" value="PHOSPHOENOLPYRUVATE SYNTHASE"/>
    <property type="match status" value="1"/>
</dbReference>
<comment type="pathway">
    <text evidence="3">Carbohydrate biosynthesis; gluconeogenesis.</text>
</comment>
<keyword evidence="16" id="KW-0670">Pyruvate</keyword>
<evidence type="ECO:0000256" key="10">
    <source>
        <dbReference type="ARBA" id="ARBA00022777"/>
    </source>
</evidence>
<organism evidence="16 17">
    <name type="scientific">Candidatus Giovannonibacteria bacterium GW2011_GWA2_45_21</name>
    <dbReference type="NCBI Taxonomy" id="1618649"/>
    <lineage>
        <taxon>Bacteria</taxon>
        <taxon>Candidatus Giovannoniibacteriota</taxon>
    </lineage>
</organism>
<evidence type="ECO:0000256" key="2">
    <source>
        <dbReference type="ARBA" id="ARBA00002988"/>
    </source>
</evidence>
<reference evidence="16 17" key="1">
    <citation type="journal article" date="2015" name="Nature">
        <title>rRNA introns, odd ribosomes, and small enigmatic genomes across a large radiation of phyla.</title>
        <authorList>
            <person name="Brown C.T."/>
            <person name="Hug L.A."/>
            <person name="Thomas B.C."/>
            <person name="Sharon I."/>
            <person name="Castelle C.J."/>
            <person name="Singh A."/>
            <person name="Wilkins M.J."/>
            <person name="Williams K.H."/>
            <person name="Banfield J.F."/>
        </authorList>
    </citation>
    <scope>NUCLEOTIDE SEQUENCE [LARGE SCALE GENOMIC DNA]</scope>
</reference>
<dbReference type="InterPro" id="IPR006319">
    <property type="entry name" value="PEP_synth"/>
</dbReference>
<proteinExistence type="inferred from homology"/>
<keyword evidence="11" id="KW-0067">ATP-binding</keyword>
<evidence type="ECO:0000256" key="14">
    <source>
        <dbReference type="ARBA" id="ARBA00047700"/>
    </source>
</evidence>
<comment type="cofactor">
    <cofactor evidence="1">
        <name>Mg(2+)</name>
        <dbReference type="ChEBI" id="CHEBI:18420"/>
    </cofactor>
</comment>
<evidence type="ECO:0000256" key="11">
    <source>
        <dbReference type="ARBA" id="ARBA00022840"/>
    </source>
</evidence>
<evidence type="ECO:0000256" key="9">
    <source>
        <dbReference type="ARBA" id="ARBA00022741"/>
    </source>
</evidence>
<evidence type="ECO:0000256" key="8">
    <source>
        <dbReference type="ARBA" id="ARBA00022723"/>
    </source>
</evidence>
<dbReference type="InterPro" id="IPR002192">
    <property type="entry name" value="PPDK_AMP/ATP-bd"/>
</dbReference>
<evidence type="ECO:0000313" key="16">
    <source>
        <dbReference type="EMBL" id="KKU02974.1"/>
    </source>
</evidence>
<sequence>MVCVKKKKVMQPRLLVKLSDLSQSDVALAGGKASSLGELTNAGIEVPPGFVVTTEAYRLFSQSELPQQLQQKILAEYNNLGAERVSVRSSAVAEDSSSSSWAGQFESYLNVTKDDLVKRINDCWQSVENAQAYAEQQSGKSDMTMAVIVQKMVDSDVSGVAFSKNPITKNDKEVMIEATYGLGELLVQGMVTPDNYLVDKNTLEILDKKIQSKKVMLVYKDGSNKEQPVQDDVANKPCLDDSNIVELSRLTIDIEIHYNAPQDIEWALENDKFFILQSRPITTI</sequence>
<keyword evidence="12" id="KW-0460">Magnesium</keyword>
<dbReference type="SUPFAM" id="SSF56059">
    <property type="entry name" value="Glutathione synthetase ATP-binding domain-like"/>
    <property type="match status" value="1"/>
</dbReference>
<evidence type="ECO:0000259" key="15">
    <source>
        <dbReference type="Pfam" id="PF01326"/>
    </source>
</evidence>
<keyword evidence="8" id="KW-0479">Metal-binding</keyword>
<dbReference type="EC" id="2.7.9.2" evidence="5"/>
<dbReference type="Pfam" id="PF01326">
    <property type="entry name" value="PPDK_N"/>
    <property type="match status" value="1"/>
</dbReference>
<comment type="catalytic activity">
    <reaction evidence="14">
        <text>pyruvate + ATP + H2O = phosphoenolpyruvate + AMP + phosphate + 2 H(+)</text>
        <dbReference type="Rhea" id="RHEA:11364"/>
        <dbReference type="ChEBI" id="CHEBI:15361"/>
        <dbReference type="ChEBI" id="CHEBI:15377"/>
        <dbReference type="ChEBI" id="CHEBI:15378"/>
        <dbReference type="ChEBI" id="CHEBI:30616"/>
        <dbReference type="ChEBI" id="CHEBI:43474"/>
        <dbReference type="ChEBI" id="CHEBI:58702"/>
        <dbReference type="ChEBI" id="CHEBI:456215"/>
        <dbReference type="EC" id="2.7.9.2"/>
    </reaction>
</comment>
<comment type="similarity">
    <text evidence="4">Belongs to the PEP-utilizing enzyme family.</text>
</comment>
<evidence type="ECO:0000256" key="12">
    <source>
        <dbReference type="ARBA" id="ARBA00022842"/>
    </source>
</evidence>
<comment type="function">
    <text evidence="2">Catalyzes the phosphorylation of pyruvate to phosphoenolpyruvate.</text>
</comment>
<gene>
    <name evidence="16" type="ORF">UX06_C0047G0006</name>
</gene>
<keyword evidence="10" id="KW-0418">Kinase</keyword>
<accession>A0A0G1M446</accession>
<dbReference type="EMBL" id="LCKT01000047">
    <property type="protein sequence ID" value="KKU02974.1"/>
    <property type="molecule type" value="Genomic_DNA"/>
</dbReference>
<dbReference type="GO" id="GO:0008986">
    <property type="term" value="F:pyruvate, water dikinase activity"/>
    <property type="evidence" value="ECO:0007669"/>
    <property type="project" value="UniProtKB-EC"/>
</dbReference>